<comment type="caution">
    <text evidence="4">The sequence shown here is derived from an EMBL/GenBank/DDBJ whole genome shotgun (WGS) entry which is preliminary data.</text>
</comment>
<dbReference type="SUPFAM" id="SSF52058">
    <property type="entry name" value="L domain-like"/>
    <property type="match status" value="1"/>
</dbReference>
<evidence type="ECO:0000256" key="2">
    <source>
        <dbReference type="SAM" id="Phobius"/>
    </source>
</evidence>
<protein>
    <submittedName>
        <fullName evidence="4">Surface antigen-like protein</fullName>
    </submittedName>
</protein>
<dbReference type="VEuPathDB" id="TriTrypDB:LpyrH10_37_0160"/>
<organism evidence="4 5">
    <name type="scientific">Leptomonas pyrrhocoris</name>
    <name type="common">Firebug parasite</name>
    <dbReference type="NCBI Taxonomy" id="157538"/>
    <lineage>
        <taxon>Eukaryota</taxon>
        <taxon>Discoba</taxon>
        <taxon>Euglenozoa</taxon>
        <taxon>Kinetoplastea</taxon>
        <taxon>Metakinetoplastina</taxon>
        <taxon>Trypanosomatida</taxon>
        <taxon>Trypanosomatidae</taxon>
        <taxon>Leishmaniinae</taxon>
        <taxon>Leptomonas</taxon>
    </lineage>
</organism>
<gene>
    <name evidence="4" type="ORF">ABB37_09911</name>
</gene>
<dbReference type="AlphaFoldDB" id="A0A0M9FPD7"/>
<dbReference type="OrthoDB" id="263543at2759"/>
<dbReference type="RefSeq" id="XP_015651794.1">
    <property type="nucleotide sequence ID" value="XM_015809584.1"/>
</dbReference>
<dbReference type="InterPro" id="IPR053211">
    <property type="entry name" value="DNA_repair-toleration"/>
</dbReference>
<dbReference type="InterPro" id="IPR032675">
    <property type="entry name" value="LRR_dom_sf"/>
</dbReference>
<dbReference type="GeneID" id="26910193"/>
<sequence length="290" mass="31079">MPLHNVVRLVAVAVVALLCLLGLSASAASGPIMDTDTHYFVLLWSKKYPLKYLWSGSDLCKWEGISCDTVKQQVTMLFPKLGLTGTIPTWNPKKKDFNPANVNVISINLAMNALTGTFPEHFGQLRKLQELYLLGTSLQGTIPQSWNNLPNLAIVDVSNTKACGNLPAWDKTSMPSLQYMHFNGNTLMHGTVPESLATFGMVSFNTSGCPLCGCMPAAFSNSLYMRVQLSNDQPQLVAPTCATANVCTAEDLTCKARPQPKPKPNAASAPVLALGSLAAVVLSVAAALVL</sequence>
<evidence type="ECO:0000256" key="3">
    <source>
        <dbReference type="SAM" id="SignalP"/>
    </source>
</evidence>
<evidence type="ECO:0000256" key="1">
    <source>
        <dbReference type="ARBA" id="ARBA00022729"/>
    </source>
</evidence>
<keyword evidence="1 3" id="KW-0732">Signal</keyword>
<name>A0A0M9FPD7_LEPPY</name>
<evidence type="ECO:0000313" key="4">
    <source>
        <dbReference type="EMBL" id="KPA73355.1"/>
    </source>
</evidence>
<feature type="signal peptide" evidence="3">
    <location>
        <begin position="1"/>
        <end position="27"/>
    </location>
</feature>
<feature type="chain" id="PRO_5005835945" evidence="3">
    <location>
        <begin position="28"/>
        <end position="290"/>
    </location>
</feature>
<dbReference type="EMBL" id="LGTL01000037">
    <property type="protein sequence ID" value="KPA73355.1"/>
    <property type="molecule type" value="Genomic_DNA"/>
</dbReference>
<keyword evidence="2" id="KW-0472">Membrane</keyword>
<proteinExistence type="predicted"/>
<dbReference type="Proteomes" id="UP000037923">
    <property type="component" value="Unassembled WGS sequence"/>
</dbReference>
<keyword evidence="5" id="KW-1185">Reference proteome</keyword>
<feature type="transmembrane region" description="Helical" evidence="2">
    <location>
        <begin position="267"/>
        <end position="289"/>
    </location>
</feature>
<keyword evidence="2" id="KW-0812">Transmembrane</keyword>
<reference evidence="4 5" key="1">
    <citation type="submission" date="2015-07" db="EMBL/GenBank/DDBJ databases">
        <title>High-quality genome of monoxenous trypanosomatid Leptomonas pyrrhocoris.</title>
        <authorList>
            <person name="Flegontov P."/>
            <person name="Butenko A."/>
            <person name="Firsov S."/>
            <person name="Vlcek C."/>
            <person name="Logacheva M.D."/>
            <person name="Field M."/>
            <person name="Filatov D."/>
            <person name="Flegontova O."/>
            <person name="Gerasimov E."/>
            <person name="Jackson A.P."/>
            <person name="Kelly S."/>
            <person name="Opperdoes F."/>
            <person name="O'Reilly A."/>
            <person name="Votypka J."/>
            <person name="Yurchenko V."/>
            <person name="Lukes J."/>
        </authorList>
    </citation>
    <scope>NUCLEOTIDE SEQUENCE [LARGE SCALE GENOMIC DNA]</scope>
    <source>
        <strain evidence="4">H10</strain>
    </source>
</reference>
<accession>A0A0M9FPD7</accession>
<dbReference type="PANTHER" id="PTHR48060:SF21">
    <property type="entry name" value="L DOMAIN-LIKE PROTEIN"/>
    <property type="match status" value="1"/>
</dbReference>
<dbReference type="Gene3D" id="3.80.10.10">
    <property type="entry name" value="Ribonuclease Inhibitor"/>
    <property type="match status" value="1"/>
</dbReference>
<dbReference type="PANTHER" id="PTHR48060">
    <property type="entry name" value="DNA DAMAGE-REPAIR/TOLERATION PROTEIN DRT100"/>
    <property type="match status" value="1"/>
</dbReference>
<evidence type="ECO:0000313" key="5">
    <source>
        <dbReference type="Proteomes" id="UP000037923"/>
    </source>
</evidence>
<keyword evidence="2" id="KW-1133">Transmembrane helix</keyword>